<dbReference type="Gene3D" id="3.20.20.80">
    <property type="entry name" value="Glycosidases"/>
    <property type="match status" value="1"/>
</dbReference>
<keyword evidence="8" id="KW-1185">Reference proteome</keyword>
<reference evidence="7" key="1">
    <citation type="submission" date="2023-03" db="EMBL/GenBank/DDBJ databases">
        <authorList>
            <person name="Julca I."/>
        </authorList>
    </citation>
    <scope>NUCLEOTIDE SEQUENCE</scope>
</reference>
<dbReference type="Pfam" id="PF00332">
    <property type="entry name" value="Glyco_hydro_17"/>
    <property type="match status" value="1"/>
</dbReference>
<dbReference type="SUPFAM" id="SSF51445">
    <property type="entry name" value="(Trans)glycosidases"/>
    <property type="match status" value="1"/>
</dbReference>
<dbReference type="InterPro" id="IPR044965">
    <property type="entry name" value="Glyco_hydro_17_plant"/>
</dbReference>
<organism evidence="7 8">
    <name type="scientific">Oldenlandia corymbosa var. corymbosa</name>
    <dbReference type="NCBI Taxonomy" id="529605"/>
    <lineage>
        <taxon>Eukaryota</taxon>
        <taxon>Viridiplantae</taxon>
        <taxon>Streptophyta</taxon>
        <taxon>Embryophyta</taxon>
        <taxon>Tracheophyta</taxon>
        <taxon>Spermatophyta</taxon>
        <taxon>Magnoliopsida</taxon>
        <taxon>eudicotyledons</taxon>
        <taxon>Gunneridae</taxon>
        <taxon>Pentapetalae</taxon>
        <taxon>asterids</taxon>
        <taxon>lamiids</taxon>
        <taxon>Gentianales</taxon>
        <taxon>Rubiaceae</taxon>
        <taxon>Rubioideae</taxon>
        <taxon>Spermacoceae</taxon>
        <taxon>Hedyotis-Oldenlandia complex</taxon>
        <taxon>Oldenlandia</taxon>
    </lineage>
</organism>
<gene>
    <name evidence="7" type="ORF">OLC1_LOCUS3515</name>
</gene>
<protein>
    <submittedName>
        <fullName evidence="7">OLC1v1026707C1</fullName>
    </submittedName>
</protein>
<keyword evidence="5" id="KW-1133">Transmembrane helix</keyword>
<keyword evidence="5" id="KW-0472">Membrane</keyword>
<sequence length="395" mass="43185">MNLFSLKIIALSILSLVTSTANTTTIGVTYNPSATTNNLPTPEQVASTLLSHLHVSSVHLLNPTPAAIRAFSYSNISLLLTIPNDLISSFAANISSATQWVYTYVLPFHPRARISLISLGSDVVSSLPSMLDPTTDPSTLLIPAMRNLQQSLYVLGIRTIPVSTTFSYISIITTTFPPSSAEFQEPINNLLIKPVLQFLDENNSSFLIDIHPFNVYKLRSEIPVGFALFQDIPYNFRDDAITGARYRNLFDMMVDGVIAALANFGHQNIPMIVTQTGWPSAGEDGDGSEVSPAFAQIYLKGLISHLKSGLGTPLRKDGLAEVYVYELFDEASDVINSNRTEMWGILYPNMTKKFSIDFSGSARAFGRGNLGIYGNSLLVDLVLPFLMGIFVSLTL</sequence>
<name>A0AAV1C7N8_OLDCO</name>
<evidence type="ECO:0000256" key="6">
    <source>
        <dbReference type="SAM" id="SignalP"/>
    </source>
</evidence>
<accession>A0AAV1C7N8</accession>
<evidence type="ECO:0000256" key="1">
    <source>
        <dbReference type="ARBA" id="ARBA00008773"/>
    </source>
</evidence>
<evidence type="ECO:0000313" key="8">
    <source>
        <dbReference type="Proteomes" id="UP001161247"/>
    </source>
</evidence>
<dbReference type="GO" id="GO:0004553">
    <property type="term" value="F:hydrolase activity, hydrolyzing O-glycosyl compounds"/>
    <property type="evidence" value="ECO:0007669"/>
    <property type="project" value="InterPro"/>
</dbReference>
<evidence type="ECO:0000256" key="5">
    <source>
        <dbReference type="SAM" id="Phobius"/>
    </source>
</evidence>
<evidence type="ECO:0000313" key="7">
    <source>
        <dbReference type="EMBL" id="CAI9091634.1"/>
    </source>
</evidence>
<dbReference type="PANTHER" id="PTHR32227">
    <property type="entry name" value="GLUCAN ENDO-1,3-BETA-GLUCOSIDASE BG1-RELATED-RELATED"/>
    <property type="match status" value="1"/>
</dbReference>
<keyword evidence="2" id="KW-0378">Hydrolase</keyword>
<evidence type="ECO:0000256" key="3">
    <source>
        <dbReference type="ARBA" id="ARBA00023295"/>
    </source>
</evidence>
<keyword evidence="5" id="KW-0812">Transmembrane</keyword>
<dbReference type="GO" id="GO:0005975">
    <property type="term" value="P:carbohydrate metabolic process"/>
    <property type="evidence" value="ECO:0007669"/>
    <property type="project" value="InterPro"/>
</dbReference>
<evidence type="ECO:0000256" key="4">
    <source>
        <dbReference type="RuleBase" id="RU004335"/>
    </source>
</evidence>
<feature type="chain" id="PRO_5043639855" evidence="6">
    <location>
        <begin position="22"/>
        <end position="395"/>
    </location>
</feature>
<keyword evidence="6" id="KW-0732">Signal</keyword>
<proteinExistence type="inferred from homology"/>
<comment type="similarity">
    <text evidence="1 4">Belongs to the glycosyl hydrolase 17 family.</text>
</comment>
<keyword evidence="3" id="KW-0326">Glycosidase</keyword>
<feature type="transmembrane region" description="Helical" evidence="5">
    <location>
        <begin position="372"/>
        <end position="393"/>
    </location>
</feature>
<feature type="signal peptide" evidence="6">
    <location>
        <begin position="1"/>
        <end position="21"/>
    </location>
</feature>
<evidence type="ECO:0000256" key="2">
    <source>
        <dbReference type="ARBA" id="ARBA00022801"/>
    </source>
</evidence>
<dbReference type="InterPro" id="IPR017853">
    <property type="entry name" value="GH"/>
</dbReference>
<dbReference type="AlphaFoldDB" id="A0AAV1C7N8"/>
<dbReference type="Proteomes" id="UP001161247">
    <property type="component" value="Chromosome 1"/>
</dbReference>
<dbReference type="InterPro" id="IPR000490">
    <property type="entry name" value="Glyco_hydro_17"/>
</dbReference>
<dbReference type="EMBL" id="OX459118">
    <property type="protein sequence ID" value="CAI9091634.1"/>
    <property type="molecule type" value="Genomic_DNA"/>
</dbReference>